<dbReference type="EMBL" id="AY057378">
    <property type="protein sequence ID" value="AAL23762.1"/>
    <property type="molecule type" value="mRNA"/>
</dbReference>
<dbReference type="GO" id="GO:0003700">
    <property type="term" value="F:DNA-binding transcription factor activity"/>
    <property type="evidence" value="ECO:0007669"/>
    <property type="project" value="InterPro"/>
</dbReference>
<evidence type="ECO:0000256" key="5">
    <source>
        <dbReference type="ARBA" id="ARBA00023242"/>
    </source>
</evidence>
<dbReference type="GO" id="GO:0046983">
    <property type="term" value="F:protein dimerization activity"/>
    <property type="evidence" value="ECO:0007669"/>
    <property type="project" value="InterPro"/>
</dbReference>
<reference evidence="8" key="1">
    <citation type="submission" date="2001-09" db="EMBL/GenBank/DDBJ databases">
        <title>ScMADS651, one possible B-function MADS-box gene from Saururus chinensis, which plays important role in the development of stamens.</title>
        <authorList>
            <person name="Hu J.-Y."/>
            <person name="Zeng Y."/>
            <person name="Xu R.-H."/>
        </authorList>
    </citation>
    <scope>NUCLEOTIDE SEQUENCE</scope>
</reference>
<evidence type="ECO:0000259" key="6">
    <source>
        <dbReference type="PROSITE" id="PS50066"/>
    </source>
</evidence>
<feature type="non-terminal residue" evidence="8">
    <location>
        <position position="1"/>
    </location>
</feature>
<feature type="domain" description="MADS-box" evidence="6">
    <location>
        <begin position="1"/>
        <end position="46"/>
    </location>
</feature>
<dbReference type="PRINTS" id="PR00404">
    <property type="entry name" value="MADSDOMAIN"/>
</dbReference>
<keyword evidence="2" id="KW-0805">Transcription regulation</keyword>
<dbReference type="Pfam" id="PF01486">
    <property type="entry name" value="K-box"/>
    <property type="match status" value="1"/>
</dbReference>
<protein>
    <submittedName>
        <fullName evidence="8">Putative B-function MADS-box protein</fullName>
    </submittedName>
</protein>
<evidence type="ECO:0000259" key="7">
    <source>
        <dbReference type="PROSITE" id="PS51297"/>
    </source>
</evidence>
<dbReference type="InterPro" id="IPR002100">
    <property type="entry name" value="TF_MADSbox"/>
</dbReference>
<sequence>NRQVTYSKRRNGLFKKAHELSVLCDAQVSIILIPNTRRHHDYCSPSATHKQVYDRYQQVRGVDLWSTQYEKNKSESFYWRQRMGKDLGHLTYNELRGLEQTVENAVNVIRDRKIKQIQNQIQKYDKKCKSLDDDNDVRLLQLQAIHENCRYYGFMENGGADHRTGFKLANQASHIFAFRGQPCQPNLHDASFRDRDTH</sequence>
<dbReference type="SUPFAM" id="SSF55455">
    <property type="entry name" value="SRF-like"/>
    <property type="match status" value="1"/>
</dbReference>
<evidence type="ECO:0000256" key="4">
    <source>
        <dbReference type="ARBA" id="ARBA00023163"/>
    </source>
</evidence>
<accession>Q8H2C4</accession>
<feature type="domain" description="K-box" evidence="7">
    <location>
        <begin position="58"/>
        <end position="148"/>
    </location>
</feature>
<dbReference type="GO" id="GO:0003677">
    <property type="term" value="F:DNA binding"/>
    <property type="evidence" value="ECO:0007669"/>
    <property type="project" value="UniProtKB-KW"/>
</dbReference>
<dbReference type="PROSITE" id="PS50066">
    <property type="entry name" value="MADS_BOX_2"/>
    <property type="match status" value="1"/>
</dbReference>
<dbReference type="PROSITE" id="PS51297">
    <property type="entry name" value="K_BOX"/>
    <property type="match status" value="1"/>
</dbReference>
<organism evidence="8">
    <name type="scientific">Saururus chinensis</name>
    <dbReference type="NCBI Taxonomy" id="54806"/>
    <lineage>
        <taxon>Eukaryota</taxon>
        <taxon>Viridiplantae</taxon>
        <taxon>Streptophyta</taxon>
        <taxon>Embryophyta</taxon>
        <taxon>Tracheophyta</taxon>
        <taxon>Spermatophyta</taxon>
        <taxon>Magnoliopsida</taxon>
        <taxon>Magnoliidae</taxon>
        <taxon>Piperales</taxon>
        <taxon>Saururaceae</taxon>
        <taxon>Saururus</taxon>
    </lineage>
</organism>
<keyword evidence="5" id="KW-0539">Nucleus</keyword>
<proteinExistence type="evidence at transcript level"/>
<evidence type="ECO:0000256" key="3">
    <source>
        <dbReference type="ARBA" id="ARBA00023125"/>
    </source>
</evidence>
<dbReference type="PANTHER" id="PTHR48019">
    <property type="entry name" value="SERUM RESPONSE FACTOR HOMOLOG"/>
    <property type="match status" value="1"/>
</dbReference>
<gene>
    <name evidence="8" type="primary">MADS651</name>
</gene>
<dbReference type="AlphaFoldDB" id="Q8H2C4"/>
<dbReference type="Pfam" id="PF00319">
    <property type="entry name" value="SRF-TF"/>
    <property type="match status" value="1"/>
</dbReference>
<dbReference type="Gene3D" id="3.40.1810.10">
    <property type="entry name" value="Transcription factor, MADS-box"/>
    <property type="match status" value="1"/>
</dbReference>
<evidence type="ECO:0000256" key="1">
    <source>
        <dbReference type="ARBA" id="ARBA00004123"/>
    </source>
</evidence>
<name>Q8H2C4_9MAGN</name>
<dbReference type="InterPro" id="IPR050142">
    <property type="entry name" value="MADS-box/MEF2_TF"/>
</dbReference>
<evidence type="ECO:0000313" key="8">
    <source>
        <dbReference type="EMBL" id="AAL23762.1"/>
    </source>
</evidence>
<dbReference type="SMART" id="SM00432">
    <property type="entry name" value="MADS"/>
    <property type="match status" value="1"/>
</dbReference>
<evidence type="ECO:0000256" key="2">
    <source>
        <dbReference type="ARBA" id="ARBA00023015"/>
    </source>
</evidence>
<dbReference type="InterPro" id="IPR036879">
    <property type="entry name" value="TF_MADSbox_sf"/>
</dbReference>
<dbReference type="InterPro" id="IPR002487">
    <property type="entry name" value="TF_Kbox"/>
</dbReference>
<dbReference type="GO" id="GO:0005634">
    <property type="term" value="C:nucleus"/>
    <property type="evidence" value="ECO:0007669"/>
    <property type="project" value="UniProtKB-SubCell"/>
</dbReference>
<keyword evidence="3" id="KW-0238">DNA-binding</keyword>
<comment type="subcellular location">
    <subcellularLocation>
        <location evidence="1">Nucleus</location>
    </subcellularLocation>
</comment>
<keyword evidence="4" id="KW-0804">Transcription</keyword>